<name>A0ABV2KBL6_SPOPS</name>
<organism evidence="1 2">
    <name type="scientific">Sporosarcina psychrophila</name>
    <name type="common">Bacillus psychrophilus</name>
    <dbReference type="NCBI Taxonomy" id="1476"/>
    <lineage>
        <taxon>Bacteria</taxon>
        <taxon>Bacillati</taxon>
        <taxon>Bacillota</taxon>
        <taxon>Bacilli</taxon>
        <taxon>Bacillales</taxon>
        <taxon>Caryophanaceae</taxon>
        <taxon>Sporosarcina</taxon>
    </lineage>
</organism>
<protein>
    <submittedName>
        <fullName evidence="1">Signal peptidase I</fullName>
    </submittedName>
</protein>
<gene>
    <name evidence="1" type="ORF">ABIC55_003600</name>
</gene>
<proteinExistence type="predicted"/>
<dbReference type="Proteomes" id="UP001549104">
    <property type="component" value="Unassembled WGS sequence"/>
</dbReference>
<reference evidence="1 2" key="1">
    <citation type="submission" date="2024-06" db="EMBL/GenBank/DDBJ databases">
        <title>Sorghum-associated microbial communities from plants grown in Nebraska, USA.</title>
        <authorList>
            <person name="Schachtman D."/>
        </authorList>
    </citation>
    <scope>NUCLEOTIDE SEQUENCE [LARGE SCALE GENOMIC DNA]</scope>
    <source>
        <strain evidence="1 2">1288</strain>
    </source>
</reference>
<dbReference type="RefSeq" id="WP_354314125.1">
    <property type="nucleotide sequence ID" value="NZ_JBEPME010000005.1"/>
</dbReference>
<sequence>MAKLQNVTTVNMIDGEITAIKYNGAVYTKVDGIACGSDVVDGDIGLISEEAALASFHANSYYEAKTRTGSSRFIRFKAGNDGRADGIKLNRVTLFRKAETTTASAPFAEMVVSRVEAVEKRMNAIETKLAPESEALKVGDYVVIKPSGYLLKTYKVGDILLITGFRGNGFPIVKADDRESEFMNTAQIRKATDAEVAAAMAPPKPKTGDIVVITANTNNSNNYVGDIGKVGECRTSVARVEVVGGRTVGNWTYYTEMRLATPAEIKQYEDGVRQAEVVAKQAAKDSVFTKAGRKYKELRKDDVVRITDGSGHNLDVGDVGIITELSNSFYRVTVSGKMDAGNLTMAKQLEIVCFAENRVDAKGAC</sequence>
<keyword evidence="2" id="KW-1185">Reference proteome</keyword>
<evidence type="ECO:0000313" key="1">
    <source>
        <dbReference type="EMBL" id="MET3658483.1"/>
    </source>
</evidence>
<dbReference type="EMBL" id="JBEPME010000005">
    <property type="protein sequence ID" value="MET3658483.1"/>
    <property type="molecule type" value="Genomic_DNA"/>
</dbReference>
<comment type="caution">
    <text evidence="1">The sequence shown here is derived from an EMBL/GenBank/DDBJ whole genome shotgun (WGS) entry which is preliminary data.</text>
</comment>
<evidence type="ECO:0000313" key="2">
    <source>
        <dbReference type="Proteomes" id="UP001549104"/>
    </source>
</evidence>
<accession>A0ABV2KBL6</accession>